<dbReference type="Pfam" id="PF00656">
    <property type="entry name" value="Peptidase_C14"/>
    <property type="match status" value="1"/>
</dbReference>
<evidence type="ECO:0000259" key="4">
    <source>
        <dbReference type="PROSITE" id="PS50208"/>
    </source>
</evidence>
<name>A0A8K0CCS0_IGNLU</name>
<comment type="similarity">
    <text evidence="1 2">Belongs to the peptidase C14A family.</text>
</comment>
<dbReference type="GO" id="GO:0006508">
    <property type="term" value="P:proteolysis"/>
    <property type="evidence" value="ECO:0007669"/>
    <property type="project" value="InterPro"/>
</dbReference>
<dbReference type="InterPro" id="IPR029030">
    <property type="entry name" value="Caspase-like_dom_sf"/>
</dbReference>
<evidence type="ECO:0000256" key="2">
    <source>
        <dbReference type="RuleBase" id="RU003971"/>
    </source>
</evidence>
<dbReference type="GO" id="GO:0004197">
    <property type="term" value="F:cysteine-type endopeptidase activity"/>
    <property type="evidence" value="ECO:0007669"/>
    <property type="project" value="InterPro"/>
</dbReference>
<dbReference type="AlphaFoldDB" id="A0A8K0CCS0"/>
<evidence type="ECO:0000313" key="5">
    <source>
        <dbReference type="EMBL" id="KAF2881842.1"/>
    </source>
</evidence>
<comment type="caution">
    <text evidence="5">The sequence shown here is derived from an EMBL/GenBank/DDBJ whole genome shotgun (WGS) entry which is preliminary data.</text>
</comment>
<dbReference type="GO" id="GO:0043525">
    <property type="term" value="P:positive regulation of neuron apoptotic process"/>
    <property type="evidence" value="ECO:0007669"/>
    <property type="project" value="TreeGrafter"/>
</dbReference>
<dbReference type="PROSITE" id="PS01121">
    <property type="entry name" value="CASPASE_HIS"/>
    <property type="match status" value="1"/>
</dbReference>
<sequence>MSLTVSDAKNFRPEPPTVSVDSVEVDVFSPPKNADLDKIREALIEIKKKFIEDPEKVPDNREYVRSGTDPGLVVIFNQQQFESVDYSKRTGTNRDVNELILTFGRLGYNVEDKYIFNDLKRKEIIDELEKLANADHTNSNSLIIAVLTHGDSGNELRAWDASIYTEEIWNYFTAERCPTLKDKPKFFIFQACKGQSFSQHDAIEVEIIPNKIYTTPMESDMLVAFAAVEGSQSYRHIYNGTWFIQEMCRNFSAFGRRDDVVSLLIRTTKCVATNYYHISENPALYAPKVKKQMPLLVSTLSKNFYLNKSKDRNLMLHLLQQQDKIIKTLEEVKKKVNIMYEDFEARKKGRKTIIGKAFS</sequence>
<feature type="domain" description="Caspase family p10" evidence="3">
    <location>
        <begin position="211"/>
        <end position="308"/>
    </location>
</feature>
<gene>
    <name evidence="5" type="ORF">ILUMI_24343</name>
</gene>
<accession>A0A8K0CCS0</accession>
<dbReference type="Proteomes" id="UP000801492">
    <property type="component" value="Unassembled WGS sequence"/>
</dbReference>
<evidence type="ECO:0000313" key="6">
    <source>
        <dbReference type="Proteomes" id="UP000801492"/>
    </source>
</evidence>
<dbReference type="SUPFAM" id="SSF52129">
    <property type="entry name" value="Caspase-like"/>
    <property type="match status" value="1"/>
</dbReference>
<dbReference type="PANTHER" id="PTHR10454">
    <property type="entry name" value="CASPASE"/>
    <property type="match status" value="1"/>
</dbReference>
<dbReference type="InterPro" id="IPR015917">
    <property type="entry name" value="Pept_C14A"/>
</dbReference>
<dbReference type="InterPro" id="IPR002398">
    <property type="entry name" value="Pept_C14"/>
</dbReference>
<organism evidence="5 6">
    <name type="scientific">Ignelater luminosus</name>
    <name type="common">Cucubano</name>
    <name type="synonym">Pyrophorus luminosus</name>
    <dbReference type="NCBI Taxonomy" id="2038154"/>
    <lineage>
        <taxon>Eukaryota</taxon>
        <taxon>Metazoa</taxon>
        <taxon>Ecdysozoa</taxon>
        <taxon>Arthropoda</taxon>
        <taxon>Hexapoda</taxon>
        <taxon>Insecta</taxon>
        <taxon>Pterygota</taxon>
        <taxon>Neoptera</taxon>
        <taxon>Endopterygota</taxon>
        <taxon>Coleoptera</taxon>
        <taxon>Polyphaga</taxon>
        <taxon>Elateriformia</taxon>
        <taxon>Elateroidea</taxon>
        <taxon>Elateridae</taxon>
        <taxon>Agrypninae</taxon>
        <taxon>Pyrophorini</taxon>
        <taxon>Ignelater</taxon>
    </lineage>
</organism>
<dbReference type="SMART" id="SM00115">
    <property type="entry name" value="CASc"/>
    <property type="match status" value="1"/>
</dbReference>
<dbReference type="GO" id="GO:0006915">
    <property type="term" value="P:apoptotic process"/>
    <property type="evidence" value="ECO:0007669"/>
    <property type="project" value="TreeGrafter"/>
</dbReference>
<evidence type="ECO:0000256" key="1">
    <source>
        <dbReference type="ARBA" id="ARBA00010134"/>
    </source>
</evidence>
<dbReference type="PRINTS" id="PR00376">
    <property type="entry name" value="IL1BCENZYME"/>
</dbReference>
<dbReference type="InterPro" id="IPR002138">
    <property type="entry name" value="Pept_C14_p10"/>
</dbReference>
<keyword evidence="6" id="KW-1185">Reference proteome</keyword>
<proteinExistence type="inferred from homology"/>
<dbReference type="PANTHER" id="PTHR10454:SF232">
    <property type="entry name" value="AT03047P-RELATED"/>
    <property type="match status" value="1"/>
</dbReference>
<protein>
    <recommendedName>
        <fullName evidence="7">Caspase-3</fullName>
    </recommendedName>
</protein>
<reference evidence="5" key="1">
    <citation type="submission" date="2019-08" db="EMBL/GenBank/DDBJ databases">
        <title>The genome of the North American firefly Photinus pyralis.</title>
        <authorList>
            <consortium name="Photinus pyralis genome working group"/>
            <person name="Fallon T.R."/>
            <person name="Sander Lower S.E."/>
            <person name="Weng J.-K."/>
        </authorList>
    </citation>
    <scope>NUCLEOTIDE SEQUENCE</scope>
    <source>
        <strain evidence="5">TRF0915ILg1</strain>
        <tissue evidence="5">Whole body</tissue>
    </source>
</reference>
<dbReference type="EMBL" id="VTPC01090694">
    <property type="protein sequence ID" value="KAF2881842.1"/>
    <property type="molecule type" value="Genomic_DNA"/>
</dbReference>
<dbReference type="OrthoDB" id="6114029at2759"/>
<dbReference type="PROSITE" id="PS50207">
    <property type="entry name" value="CASPASE_P10"/>
    <property type="match status" value="1"/>
</dbReference>
<evidence type="ECO:0000259" key="3">
    <source>
        <dbReference type="PROSITE" id="PS50207"/>
    </source>
</evidence>
<feature type="domain" description="Caspase family p20" evidence="4">
    <location>
        <begin position="69"/>
        <end position="196"/>
    </location>
</feature>
<dbReference type="InterPro" id="IPR011600">
    <property type="entry name" value="Pept_C14_caspase"/>
</dbReference>
<dbReference type="InterPro" id="IPR016129">
    <property type="entry name" value="Caspase_his_AS"/>
</dbReference>
<dbReference type="GO" id="GO:0005737">
    <property type="term" value="C:cytoplasm"/>
    <property type="evidence" value="ECO:0007669"/>
    <property type="project" value="TreeGrafter"/>
</dbReference>
<dbReference type="Gene3D" id="3.40.50.1460">
    <property type="match status" value="1"/>
</dbReference>
<evidence type="ECO:0008006" key="7">
    <source>
        <dbReference type="Google" id="ProtNLM"/>
    </source>
</evidence>
<dbReference type="InterPro" id="IPR001309">
    <property type="entry name" value="Pept_C14_p20"/>
</dbReference>
<dbReference type="PROSITE" id="PS50208">
    <property type="entry name" value="CASPASE_P20"/>
    <property type="match status" value="1"/>
</dbReference>